<sequence>MDNSNLMEDLDVMKNYLLDLSEEDRQKFREALSDESEIKLYDNLMNEEDNNNENVTGDPLEKFKNIALLYNSIDIDHLVTTPKQVDENDKFMKAYLTLTKKNKVSKEARVKLLSEVGMPKSTVSQLDKEFKSFIKHDKETLAREEKLSDLTTLLTLAKSLLSKMDTKRIEDLTKVLALSLRLTIDLRRKNYFEYFEIPSEKEEEIDWSSEIFSNYEKEKIREAKKTMILRKFKYNKTRYNVAKEGYRIPIKALPQKTHYSKWEKYFSNIENEFIDKDFRRMLDNNIISLIDYNSTKLDYHHINPIFFNHESRKDRLIVDCRELNKMIDLEKFTFENIDFVSSLIYSSNNYSTSIDLSDAYHSIHIHEESQKLLCIQFKKKIYKFHRLVFGLSIAPYTGCPR</sequence>
<evidence type="ECO:0000313" key="2">
    <source>
        <dbReference type="Proteomes" id="UP000035681"/>
    </source>
</evidence>
<reference evidence="3" key="1">
    <citation type="submission" date="2015-08" db="UniProtKB">
        <authorList>
            <consortium name="WormBaseParasite"/>
        </authorList>
    </citation>
    <scope>IDENTIFICATION</scope>
</reference>
<feature type="domain" description="Reverse transcriptase" evidence="1">
    <location>
        <begin position="313"/>
        <end position="396"/>
    </location>
</feature>
<dbReference type="InterPro" id="IPR043502">
    <property type="entry name" value="DNA/RNA_pol_sf"/>
</dbReference>
<name>A0A0K0E4X7_STRER</name>
<evidence type="ECO:0000313" key="4">
    <source>
        <dbReference type="WBParaSite" id="TCONS_00013983.p1"/>
    </source>
</evidence>
<dbReference type="Pfam" id="PF00078">
    <property type="entry name" value="RVT_1"/>
    <property type="match status" value="1"/>
</dbReference>
<evidence type="ECO:0000259" key="1">
    <source>
        <dbReference type="Pfam" id="PF00078"/>
    </source>
</evidence>
<dbReference type="AlphaFoldDB" id="A0A0K0E4X7"/>
<dbReference type="PANTHER" id="PTHR33050">
    <property type="entry name" value="REVERSE TRANSCRIPTASE DOMAIN-CONTAINING PROTEIN"/>
    <property type="match status" value="1"/>
</dbReference>
<dbReference type="WBParaSite" id="SSTP_0000454600.1">
    <property type="protein sequence ID" value="SSTP_0000454600.1"/>
    <property type="gene ID" value="SSTP_0000454600"/>
</dbReference>
<accession>A0A0K0E4X7</accession>
<dbReference type="Proteomes" id="UP000035681">
    <property type="component" value="Unplaced"/>
</dbReference>
<protein>
    <submittedName>
        <fullName evidence="3 4">Reverse transcriptase domain-containing protein</fullName>
    </submittedName>
</protein>
<dbReference type="Gene3D" id="3.30.70.270">
    <property type="match status" value="1"/>
</dbReference>
<organism evidence="3">
    <name type="scientific">Strongyloides stercoralis</name>
    <name type="common">Threadworm</name>
    <dbReference type="NCBI Taxonomy" id="6248"/>
    <lineage>
        <taxon>Eukaryota</taxon>
        <taxon>Metazoa</taxon>
        <taxon>Ecdysozoa</taxon>
        <taxon>Nematoda</taxon>
        <taxon>Chromadorea</taxon>
        <taxon>Rhabditida</taxon>
        <taxon>Tylenchina</taxon>
        <taxon>Panagrolaimomorpha</taxon>
        <taxon>Strongyloidoidea</taxon>
        <taxon>Strongyloididae</taxon>
        <taxon>Strongyloides</taxon>
    </lineage>
</organism>
<dbReference type="SUPFAM" id="SSF56672">
    <property type="entry name" value="DNA/RNA polymerases"/>
    <property type="match status" value="1"/>
</dbReference>
<dbReference type="STRING" id="6248.A0A0K0E4X7"/>
<keyword evidence="2" id="KW-1185">Reference proteome</keyword>
<evidence type="ECO:0000313" key="3">
    <source>
        <dbReference type="WBParaSite" id="SSTP_0000454600.1"/>
    </source>
</evidence>
<dbReference type="PANTHER" id="PTHR33050:SF7">
    <property type="entry name" value="RIBONUCLEASE H"/>
    <property type="match status" value="1"/>
</dbReference>
<dbReference type="WBParaSite" id="TCONS_00013983.p1">
    <property type="protein sequence ID" value="TCONS_00013983.p1"/>
    <property type="gene ID" value="XLOC_009084"/>
</dbReference>
<dbReference type="InterPro" id="IPR052055">
    <property type="entry name" value="Hepadnavirus_pol/RT"/>
</dbReference>
<dbReference type="Gene3D" id="3.10.10.10">
    <property type="entry name" value="HIV Type 1 Reverse Transcriptase, subunit A, domain 1"/>
    <property type="match status" value="1"/>
</dbReference>
<proteinExistence type="predicted"/>
<dbReference type="InterPro" id="IPR000477">
    <property type="entry name" value="RT_dom"/>
</dbReference>
<dbReference type="InterPro" id="IPR043128">
    <property type="entry name" value="Rev_trsase/Diguanyl_cyclase"/>
</dbReference>